<feature type="domain" description="Aminoacyl-transfer RNA synthetases class-II family profile" evidence="13">
    <location>
        <begin position="1"/>
        <end position="335"/>
    </location>
</feature>
<evidence type="ECO:0000313" key="15">
    <source>
        <dbReference type="Proteomes" id="UP000249700"/>
    </source>
</evidence>
<name>A0A328XYJ4_9GAMM</name>
<feature type="binding site" evidence="12">
    <location>
        <position position="265"/>
    </location>
    <ligand>
        <name>L-histidine</name>
        <dbReference type="ChEBI" id="CHEBI:57595"/>
    </ligand>
</feature>
<dbReference type="PROSITE" id="PS50862">
    <property type="entry name" value="AA_TRNA_LIGASE_II"/>
    <property type="match status" value="1"/>
</dbReference>
<evidence type="ECO:0000256" key="9">
    <source>
        <dbReference type="ARBA" id="ARBA00023146"/>
    </source>
</evidence>
<keyword evidence="8 11" id="KW-0648">Protein biosynthesis</keyword>
<dbReference type="GO" id="GO:0005524">
    <property type="term" value="F:ATP binding"/>
    <property type="evidence" value="ECO:0007669"/>
    <property type="project" value="UniProtKB-UniRule"/>
</dbReference>
<dbReference type="PANTHER" id="PTHR43707">
    <property type="entry name" value="HISTIDYL-TRNA SYNTHETASE"/>
    <property type="match status" value="1"/>
</dbReference>
<evidence type="ECO:0000256" key="5">
    <source>
        <dbReference type="ARBA" id="ARBA00022598"/>
    </source>
</evidence>
<feature type="binding site" evidence="12">
    <location>
        <position position="137"/>
    </location>
    <ligand>
        <name>L-histidine</name>
        <dbReference type="ChEBI" id="CHEBI:57595"/>
    </ligand>
</feature>
<dbReference type="InterPro" id="IPR036621">
    <property type="entry name" value="Anticodon-bd_dom_sf"/>
</dbReference>
<keyword evidence="4 11" id="KW-0963">Cytoplasm</keyword>
<evidence type="ECO:0000313" key="14">
    <source>
        <dbReference type="EMBL" id="RAR60937.1"/>
    </source>
</evidence>
<dbReference type="SUPFAM" id="SSF55681">
    <property type="entry name" value="Class II aaRS and biotin synthetases"/>
    <property type="match status" value="1"/>
</dbReference>
<evidence type="ECO:0000259" key="13">
    <source>
        <dbReference type="PROSITE" id="PS50862"/>
    </source>
</evidence>
<comment type="similarity">
    <text evidence="2 11">Belongs to the class-II aminoacyl-tRNA synthetase family.</text>
</comment>
<keyword evidence="7 11" id="KW-0067">ATP-binding</keyword>
<dbReference type="InterPro" id="IPR004154">
    <property type="entry name" value="Anticodon-bd"/>
</dbReference>
<dbReference type="EC" id="6.1.1.21" evidence="11"/>
<dbReference type="SUPFAM" id="SSF52954">
    <property type="entry name" value="Class II aaRS ABD-related"/>
    <property type="match status" value="1"/>
</dbReference>
<dbReference type="GO" id="GO:0005737">
    <property type="term" value="C:cytoplasm"/>
    <property type="evidence" value="ECO:0007669"/>
    <property type="project" value="UniProtKB-SubCell"/>
</dbReference>
<dbReference type="HAMAP" id="MF_00127">
    <property type="entry name" value="His_tRNA_synth"/>
    <property type="match status" value="1"/>
</dbReference>
<dbReference type="Gene3D" id="3.30.930.10">
    <property type="entry name" value="Bira Bifunctional Protein, Domain 2"/>
    <property type="match status" value="1"/>
</dbReference>
<dbReference type="InterPro" id="IPR004516">
    <property type="entry name" value="HisRS/HisZ"/>
</dbReference>
<dbReference type="OrthoDB" id="9800814at2"/>
<keyword evidence="9 11" id="KW-0030">Aminoacyl-tRNA synthetase</keyword>
<feature type="binding site" evidence="12">
    <location>
        <begin position="269"/>
        <end position="270"/>
    </location>
    <ligand>
        <name>L-histidine</name>
        <dbReference type="ChEBI" id="CHEBI:57595"/>
    </ligand>
</feature>
<evidence type="ECO:0000256" key="6">
    <source>
        <dbReference type="ARBA" id="ARBA00022741"/>
    </source>
</evidence>
<dbReference type="GO" id="GO:0006427">
    <property type="term" value="P:histidyl-tRNA aminoacylation"/>
    <property type="evidence" value="ECO:0007669"/>
    <property type="project" value="UniProtKB-UniRule"/>
</dbReference>
<dbReference type="InterPro" id="IPR045864">
    <property type="entry name" value="aa-tRNA-synth_II/BPL/LPL"/>
</dbReference>
<feature type="binding site" evidence="12">
    <location>
        <position position="119"/>
    </location>
    <ligand>
        <name>L-histidine</name>
        <dbReference type="ChEBI" id="CHEBI:57595"/>
    </ligand>
</feature>
<sequence length="438" mass="49033">MSKPEVSKKKIQAIRGMNDLLPDQSPLWQYFEGQVRALMGRYGYDEIRTPVVEQTALFKRSIGEVTDIVEKEMYTFEDRNGDSLTLRPEGTASCVRAAMEQGLLHNQTQRLWYQGPMFRHERPQKGRYRQFHQVGIETYGLEGPDIDAEVILLSARLWKQLGLDKHVTLELNSLGSIDARAAYRDLLVAYFEKHLEVLDEDSQRRLSSNPMRILDSKNPAMVDVIEGAPKLMDHLDEESRTHFEELTAILDAAGIDYVINPRLVRGLDYYSRTVFEWTTTALGSQGTVCAGGRYDGLVEQLGGKPTPAVGFAMGVERLILLLETLELVPDEARPPLDVYLLGMDAAATRSALLLGETLRGALPELRAQVHCGGGSFKSQIKKADKSGARLALLIGEDELAENAVTVKFMREDREQQRLSRETLAEVLPALVDRPLGHA</sequence>
<dbReference type="EMBL" id="QLSX01000006">
    <property type="protein sequence ID" value="RAR60937.1"/>
    <property type="molecule type" value="Genomic_DNA"/>
</dbReference>
<dbReference type="Pfam" id="PF13393">
    <property type="entry name" value="tRNA-synt_His"/>
    <property type="match status" value="1"/>
</dbReference>
<proteinExistence type="inferred from homology"/>
<dbReference type="InterPro" id="IPR033656">
    <property type="entry name" value="HisRS_anticodon"/>
</dbReference>
<evidence type="ECO:0000256" key="10">
    <source>
        <dbReference type="ARBA" id="ARBA00047639"/>
    </source>
</evidence>
<evidence type="ECO:0000256" key="7">
    <source>
        <dbReference type="ARBA" id="ARBA00022840"/>
    </source>
</evidence>
<comment type="caution">
    <text evidence="14">The sequence shown here is derived from an EMBL/GenBank/DDBJ whole genome shotgun (WGS) entry which is preliminary data.</text>
</comment>
<comment type="catalytic activity">
    <reaction evidence="10 11">
        <text>tRNA(His) + L-histidine + ATP = L-histidyl-tRNA(His) + AMP + diphosphate + H(+)</text>
        <dbReference type="Rhea" id="RHEA:17313"/>
        <dbReference type="Rhea" id="RHEA-COMP:9665"/>
        <dbReference type="Rhea" id="RHEA-COMP:9689"/>
        <dbReference type="ChEBI" id="CHEBI:15378"/>
        <dbReference type="ChEBI" id="CHEBI:30616"/>
        <dbReference type="ChEBI" id="CHEBI:33019"/>
        <dbReference type="ChEBI" id="CHEBI:57595"/>
        <dbReference type="ChEBI" id="CHEBI:78442"/>
        <dbReference type="ChEBI" id="CHEBI:78527"/>
        <dbReference type="ChEBI" id="CHEBI:456215"/>
        <dbReference type="EC" id="6.1.1.21"/>
    </reaction>
</comment>
<organism evidence="14 15">
    <name type="scientific">Onishia taeanensis</name>
    <dbReference type="NCBI Taxonomy" id="284577"/>
    <lineage>
        <taxon>Bacteria</taxon>
        <taxon>Pseudomonadati</taxon>
        <taxon>Pseudomonadota</taxon>
        <taxon>Gammaproteobacteria</taxon>
        <taxon>Oceanospirillales</taxon>
        <taxon>Halomonadaceae</taxon>
        <taxon>Onishia</taxon>
    </lineage>
</organism>
<dbReference type="PANTHER" id="PTHR43707:SF1">
    <property type="entry name" value="HISTIDINE--TRNA LIGASE, MITOCHONDRIAL-RELATED"/>
    <property type="match status" value="1"/>
</dbReference>
<dbReference type="Pfam" id="PF03129">
    <property type="entry name" value="HGTP_anticodon"/>
    <property type="match status" value="1"/>
</dbReference>
<evidence type="ECO:0000256" key="3">
    <source>
        <dbReference type="ARBA" id="ARBA00011738"/>
    </source>
</evidence>
<dbReference type="NCBIfam" id="TIGR00442">
    <property type="entry name" value="hisS"/>
    <property type="match status" value="1"/>
</dbReference>
<dbReference type="FunFam" id="3.30.930.10:FF:000005">
    <property type="entry name" value="Histidine--tRNA ligase"/>
    <property type="match status" value="1"/>
</dbReference>
<reference evidence="14 15" key="1">
    <citation type="submission" date="2018-06" db="EMBL/GenBank/DDBJ databases">
        <title>Comparative analysis of microorganisms from saline springs in Andes Mountain Range, Colombia.</title>
        <authorList>
            <person name="Rubin E."/>
        </authorList>
    </citation>
    <scope>NUCLEOTIDE SEQUENCE [LARGE SCALE GENOMIC DNA]</scope>
    <source>
        <strain evidence="14 15">USBA-857</strain>
    </source>
</reference>
<dbReference type="Gene3D" id="3.40.50.800">
    <property type="entry name" value="Anticodon-binding domain"/>
    <property type="match status" value="1"/>
</dbReference>
<dbReference type="InterPro" id="IPR015807">
    <property type="entry name" value="His-tRNA-ligase"/>
</dbReference>
<dbReference type="CDD" id="cd00859">
    <property type="entry name" value="HisRS_anticodon"/>
    <property type="match status" value="1"/>
</dbReference>
<evidence type="ECO:0000256" key="12">
    <source>
        <dbReference type="PIRSR" id="PIRSR001549-1"/>
    </source>
</evidence>
<keyword evidence="6 11" id="KW-0547">Nucleotide-binding</keyword>
<accession>A0A328XYJ4</accession>
<dbReference type="Proteomes" id="UP000249700">
    <property type="component" value="Unassembled WGS sequence"/>
</dbReference>
<dbReference type="CDD" id="cd00773">
    <property type="entry name" value="HisRS-like_core"/>
    <property type="match status" value="1"/>
</dbReference>
<evidence type="ECO:0000256" key="11">
    <source>
        <dbReference type="HAMAP-Rule" id="MF_00127"/>
    </source>
</evidence>
<evidence type="ECO:0000256" key="2">
    <source>
        <dbReference type="ARBA" id="ARBA00008226"/>
    </source>
</evidence>
<comment type="subunit">
    <text evidence="3 11">Homodimer.</text>
</comment>
<evidence type="ECO:0000256" key="1">
    <source>
        <dbReference type="ARBA" id="ARBA00004496"/>
    </source>
</evidence>
<dbReference type="InterPro" id="IPR041715">
    <property type="entry name" value="HisRS-like_core"/>
</dbReference>
<protein>
    <recommendedName>
        <fullName evidence="11">Histidine--tRNA ligase</fullName>
        <ecNumber evidence="11">6.1.1.21</ecNumber>
    </recommendedName>
    <alternativeName>
        <fullName evidence="11">Histidyl-tRNA synthetase</fullName>
        <shortName evidence="11">HisRS</shortName>
    </alternativeName>
</protein>
<feature type="binding site" evidence="12">
    <location>
        <position position="133"/>
    </location>
    <ligand>
        <name>L-histidine</name>
        <dbReference type="ChEBI" id="CHEBI:57595"/>
    </ligand>
</feature>
<dbReference type="RefSeq" id="WP_112055111.1">
    <property type="nucleotide sequence ID" value="NZ_QLSX01000006.1"/>
</dbReference>
<dbReference type="AlphaFoldDB" id="A0A328XYJ4"/>
<dbReference type="PIRSF" id="PIRSF001549">
    <property type="entry name" value="His-tRNA_synth"/>
    <property type="match status" value="1"/>
</dbReference>
<dbReference type="GO" id="GO:0004821">
    <property type="term" value="F:histidine-tRNA ligase activity"/>
    <property type="evidence" value="ECO:0007669"/>
    <property type="project" value="UniProtKB-UniRule"/>
</dbReference>
<evidence type="ECO:0000256" key="8">
    <source>
        <dbReference type="ARBA" id="ARBA00022917"/>
    </source>
</evidence>
<comment type="subcellular location">
    <subcellularLocation>
        <location evidence="1 11">Cytoplasm</location>
    </subcellularLocation>
</comment>
<keyword evidence="5 11" id="KW-0436">Ligase</keyword>
<evidence type="ECO:0000256" key="4">
    <source>
        <dbReference type="ARBA" id="ARBA00022490"/>
    </source>
</evidence>
<dbReference type="InterPro" id="IPR006195">
    <property type="entry name" value="aa-tRNA-synth_II"/>
</dbReference>
<gene>
    <name evidence="11" type="primary">hisS</name>
    <name evidence="14" type="ORF">BCL93_106142</name>
</gene>
<feature type="binding site" evidence="12">
    <location>
        <begin position="89"/>
        <end position="91"/>
    </location>
    <ligand>
        <name>L-histidine</name>
        <dbReference type="ChEBI" id="CHEBI:57595"/>
    </ligand>
</feature>